<protein>
    <submittedName>
        <fullName evidence="1">(Mediterranean fruit fly) hypothetical protein</fullName>
    </submittedName>
</protein>
<evidence type="ECO:0000313" key="2">
    <source>
        <dbReference type="Proteomes" id="UP000606786"/>
    </source>
</evidence>
<dbReference type="Proteomes" id="UP000606786">
    <property type="component" value="Unassembled WGS sequence"/>
</dbReference>
<name>A0A811U3I9_CERCA</name>
<dbReference type="EMBL" id="CAJHJT010000001">
    <property type="protein sequence ID" value="CAD6992607.1"/>
    <property type="molecule type" value="Genomic_DNA"/>
</dbReference>
<evidence type="ECO:0000313" key="1">
    <source>
        <dbReference type="EMBL" id="CAD6992607.1"/>
    </source>
</evidence>
<comment type="caution">
    <text evidence="1">The sequence shown here is derived from an EMBL/GenBank/DDBJ whole genome shotgun (WGS) entry which is preliminary data.</text>
</comment>
<sequence length="62" mass="7211">MSEINGKSCEGRPRSQSKITILSIDNARIEDRKLLHDSKLYSHVKPSYLETHEEESKFSDFE</sequence>
<reference evidence="1" key="1">
    <citation type="submission" date="2020-11" db="EMBL/GenBank/DDBJ databases">
        <authorList>
            <person name="Whitehead M."/>
        </authorList>
    </citation>
    <scope>NUCLEOTIDE SEQUENCE</scope>
    <source>
        <strain evidence="1">EGII</strain>
    </source>
</reference>
<organism evidence="1 2">
    <name type="scientific">Ceratitis capitata</name>
    <name type="common">Mediterranean fruit fly</name>
    <name type="synonym">Tephritis capitata</name>
    <dbReference type="NCBI Taxonomy" id="7213"/>
    <lineage>
        <taxon>Eukaryota</taxon>
        <taxon>Metazoa</taxon>
        <taxon>Ecdysozoa</taxon>
        <taxon>Arthropoda</taxon>
        <taxon>Hexapoda</taxon>
        <taxon>Insecta</taxon>
        <taxon>Pterygota</taxon>
        <taxon>Neoptera</taxon>
        <taxon>Endopterygota</taxon>
        <taxon>Diptera</taxon>
        <taxon>Brachycera</taxon>
        <taxon>Muscomorpha</taxon>
        <taxon>Tephritoidea</taxon>
        <taxon>Tephritidae</taxon>
        <taxon>Ceratitis</taxon>
        <taxon>Ceratitis</taxon>
    </lineage>
</organism>
<gene>
    <name evidence="1" type="ORF">CCAP1982_LOCUS1456</name>
</gene>
<proteinExistence type="predicted"/>
<accession>A0A811U3I9</accession>
<dbReference type="AlphaFoldDB" id="A0A811U3I9"/>
<feature type="non-terminal residue" evidence="1">
    <location>
        <position position="62"/>
    </location>
</feature>
<keyword evidence="2" id="KW-1185">Reference proteome</keyword>